<evidence type="ECO:0000313" key="2">
    <source>
        <dbReference type="Proteomes" id="UP000664357"/>
    </source>
</evidence>
<protein>
    <submittedName>
        <fullName evidence="1">Uncharacterized protein</fullName>
    </submittedName>
</protein>
<sequence>MADLAKDIMHWLEHPATEKRSTQELTYYDRLWQDLILEIQRIEGCEAPMDYEADFARMAQYSGPIYRIHHEFEHDYPFGVIETSSFVSWSKQMNFMDYSWLEKGAKILLIEGKVDFPEIGIDLAGIRNWANKYEHPLSFDQCEAEQEVAFPLNLNQIIHMEIKQIA</sequence>
<evidence type="ECO:0000313" key="1">
    <source>
        <dbReference type="EMBL" id="MEO1770632.1"/>
    </source>
</evidence>
<keyword evidence="2" id="KW-1185">Reference proteome</keyword>
<comment type="caution">
    <text evidence="1">The sequence shown here is derived from an EMBL/GenBank/DDBJ whole genome shotgun (WGS) entry which is preliminary data.</text>
</comment>
<accession>A0ABV0ETI5</accession>
<proteinExistence type="predicted"/>
<dbReference type="RefSeq" id="WP_207704880.1">
    <property type="nucleotide sequence ID" value="NZ_JAFREL020000002.1"/>
</dbReference>
<name>A0ABV0ETI5_9ENTE</name>
<dbReference type="EMBL" id="JAFREL020000002">
    <property type="protein sequence ID" value="MEO1770632.1"/>
    <property type="molecule type" value="Genomic_DNA"/>
</dbReference>
<dbReference type="Proteomes" id="UP000664357">
    <property type="component" value="Unassembled WGS sequence"/>
</dbReference>
<reference evidence="1 2" key="1">
    <citation type="submission" date="2021-03" db="EMBL/GenBank/DDBJ databases">
        <authorList>
            <person name="Gilmore M.S."/>
            <person name="Schwartzman J."/>
            <person name="Van Tyne D."/>
            <person name="Martin M."/>
            <person name="Earl A.M."/>
            <person name="Manson A.L."/>
            <person name="Straub T."/>
            <person name="Salamzade R."/>
            <person name="Saavedra J."/>
            <person name="Lebreton F."/>
            <person name="Prichula J."/>
            <person name="Schaufler K."/>
            <person name="Gaca A."/>
            <person name="Sgardioli B."/>
            <person name="Wagenaar J."/>
            <person name="Strong T."/>
        </authorList>
    </citation>
    <scope>NUCLEOTIDE SEQUENCE [LARGE SCALE GENOMIC DNA]</scope>
    <source>
        <strain evidence="1 2">665A</strain>
    </source>
</reference>
<reference evidence="1 2" key="2">
    <citation type="submission" date="2024-02" db="EMBL/GenBank/DDBJ databases">
        <title>The Genome Sequence of Enterococcus sp. DIV0159.</title>
        <authorList>
            <person name="Earl A."/>
            <person name="Manson A."/>
            <person name="Gilmore M."/>
            <person name="Sanders J."/>
            <person name="Shea T."/>
            <person name="Howe W."/>
            <person name="Livny J."/>
            <person name="Cuomo C."/>
            <person name="Neafsey D."/>
            <person name="Birren B."/>
        </authorList>
    </citation>
    <scope>NUCLEOTIDE SEQUENCE [LARGE SCALE GENOMIC DNA]</scope>
    <source>
        <strain evidence="1 2">665A</strain>
    </source>
</reference>
<organism evidence="1 2">
    <name type="scientific">Candidatus Enterococcus ferrettii</name>
    <dbReference type="NCBI Taxonomy" id="2815324"/>
    <lineage>
        <taxon>Bacteria</taxon>
        <taxon>Bacillati</taxon>
        <taxon>Bacillota</taxon>
        <taxon>Bacilli</taxon>
        <taxon>Lactobacillales</taxon>
        <taxon>Enterococcaceae</taxon>
        <taxon>Enterococcus</taxon>
    </lineage>
</organism>
<gene>
    <name evidence="1" type="ORF">JZO67_002585</name>
</gene>